<dbReference type="HOGENOM" id="CLU_3188825_0_0_12"/>
<dbReference type="AlphaFoldDB" id="V5WE49"/>
<organism evidence="1 2">
    <name type="scientific">Salinispira pacifica</name>
    <dbReference type="NCBI Taxonomy" id="1307761"/>
    <lineage>
        <taxon>Bacteria</taxon>
        <taxon>Pseudomonadati</taxon>
        <taxon>Spirochaetota</taxon>
        <taxon>Spirochaetia</taxon>
        <taxon>Spirochaetales</taxon>
        <taxon>Spirochaetaceae</taxon>
        <taxon>Salinispira</taxon>
    </lineage>
</organism>
<keyword evidence="2" id="KW-1185">Reference proteome</keyword>
<dbReference type="Proteomes" id="UP000018680">
    <property type="component" value="Chromosome"/>
</dbReference>
<protein>
    <submittedName>
        <fullName evidence="1">Uncharacterized protein</fullName>
    </submittedName>
</protein>
<evidence type="ECO:0000313" key="1">
    <source>
        <dbReference type="EMBL" id="AHC14057.1"/>
    </source>
</evidence>
<gene>
    <name evidence="1" type="ORF">L21SP2_0628</name>
</gene>
<sequence>MVLLVFHISAIPSAAKAYVLPVNKLLNNIRRISSIKTPVDRTAENE</sequence>
<reference evidence="1 2" key="1">
    <citation type="journal article" date="2015" name="Stand. Genomic Sci.">
        <title>Complete genome sequence and description of Salinispira pacifica gen. nov., sp. nov., a novel spirochaete isolated form a hypersaline microbial mat.</title>
        <authorList>
            <person name="Ben Hania W."/>
            <person name="Joseph M."/>
            <person name="Schumann P."/>
            <person name="Bunk B."/>
            <person name="Fiebig A."/>
            <person name="Sproer C."/>
            <person name="Klenk H.P."/>
            <person name="Fardeau M.L."/>
            <person name="Spring S."/>
        </authorList>
    </citation>
    <scope>NUCLEOTIDE SEQUENCE [LARGE SCALE GENOMIC DNA]</scope>
    <source>
        <strain evidence="1 2">L21-RPul-D2</strain>
    </source>
</reference>
<dbReference type="EMBL" id="CP006939">
    <property type="protein sequence ID" value="AHC14057.1"/>
    <property type="molecule type" value="Genomic_DNA"/>
</dbReference>
<accession>V5WE49</accession>
<dbReference type="STRING" id="1307761.L21SP2_0628"/>
<evidence type="ECO:0000313" key="2">
    <source>
        <dbReference type="Proteomes" id="UP000018680"/>
    </source>
</evidence>
<name>V5WE49_9SPIO</name>
<dbReference type="KEGG" id="slr:L21SP2_0628"/>
<proteinExistence type="predicted"/>